<dbReference type="Pfam" id="PF18075">
    <property type="entry name" value="FtsX_ECD"/>
    <property type="match status" value="1"/>
</dbReference>
<dbReference type="InterPro" id="IPR004513">
    <property type="entry name" value="FtsX"/>
</dbReference>
<evidence type="ECO:0000256" key="7">
    <source>
        <dbReference type="ARBA" id="ARBA00022989"/>
    </source>
</evidence>
<keyword evidence="7 11" id="KW-1133">Transmembrane helix</keyword>
<keyword evidence="8 10" id="KW-0472">Membrane</keyword>
<evidence type="ECO:0000313" key="16">
    <source>
        <dbReference type="Proteomes" id="UP000284794"/>
    </source>
</evidence>
<feature type="domain" description="FtsX extracellular" evidence="13">
    <location>
        <begin position="60"/>
        <end position="155"/>
    </location>
</feature>
<feature type="transmembrane region" description="Helical" evidence="11">
    <location>
        <begin position="275"/>
        <end position="296"/>
    </location>
</feature>
<evidence type="ECO:0000259" key="13">
    <source>
        <dbReference type="Pfam" id="PF18075"/>
    </source>
</evidence>
<evidence type="ECO:0000256" key="8">
    <source>
        <dbReference type="ARBA" id="ARBA00023136"/>
    </source>
</evidence>
<feature type="domain" description="ABC3 transporter permease C-terminal" evidence="12">
    <location>
        <begin position="178"/>
        <end position="298"/>
    </location>
</feature>
<evidence type="ECO:0000313" key="14">
    <source>
        <dbReference type="EMBL" id="RHC12954.1"/>
    </source>
</evidence>
<evidence type="ECO:0000256" key="5">
    <source>
        <dbReference type="ARBA" id="ARBA00022618"/>
    </source>
</evidence>
<evidence type="ECO:0000256" key="9">
    <source>
        <dbReference type="ARBA" id="ARBA00023306"/>
    </source>
</evidence>
<evidence type="ECO:0000256" key="10">
    <source>
        <dbReference type="PIRNR" id="PIRNR003097"/>
    </source>
</evidence>
<evidence type="ECO:0000256" key="4">
    <source>
        <dbReference type="ARBA" id="ARBA00022475"/>
    </source>
</evidence>
<dbReference type="InterPro" id="IPR003838">
    <property type="entry name" value="ABC3_permease_C"/>
</dbReference>
<protein>
    <recommendedName>
        <fullName evidence="3 10">Cell division protein FtsX</fullName>
    </recommendedName>
</protein>
<comment type="subcellular location">
    <subcellularLocation>
        <location evidence="1">Cell membrane</location>
        <topology evidence="1">Multi-pass membrane protein</topology>
    </subcellularLocation>
</comment>
<evidence type="ECO:0000313" key="15">
    <source>
        <dbReference type="EMBL" id="RHD07459.1"/>
    </source>
</evidence>
<dbReference type="EMBL" id="QSHM01000008">
    <property type="protein sequence ID" value="RHC12954.1"/>
    <property type="molecule type" value="Genomic_DNA"/>
</dbReference>
<evidence type="ECO:0000256" key="2">
    <source>
        <dbReference type="ARBA" id="ARBA00007379"/>
    </source>
</evidence>
<comment type="similarity">
    <text evidence="2 10">Belongs to the ABC-4 integral membrane protein family. FtsX subfamily.</text>
</comment>
<dbReference type="PROSITE" id="PS51257">
    <property type="entry name" value="PROKAR_LIPOPROTEIN"/>
    <property type="match status" value="1"/>
</dbReference>
<feature type="transmembrane region" description="Helical" evidence="11">
    <location>
        <begin position="22"/>
        <end position="45"/>
    </location>
</feature>
<dbReference type="EMBL" id="QSIS01000013">
    <property type="protein sequence ID" value="RHD07459.1"/>
    <property type="molecule type" value="Genomic_DNA"/>
</dbReference>
<keyword evidence="5 10" id="KW-0132">Cell division</keyword>
<feature type="transmembrane region" description="Helical" evidence="11">
    <location>
        <begin position="221"/>
        <end position="242"/>
    </location>
</feature>
<gene>
    <name evidence="15" type="ORF">DW811_09710</name>
    <name evidence="14" type="ORF">DW858_08190</name>
</gene>
<dbReference type="PANTHER" id="PTHR47755:SF1">
    <property type="entry name" value="CELL DIVISION PROTEIN FTSX"/>
    <property type="match status" value="1"/>
</dbReference>
<evidence type="ECO:0000259" key="12">
    <source>
        <dbReference type="Pfam" id="PF02687"/>
    </source>
</evidence>
<dbReference type="InterPro" id="IPR040690">
    <property type="entry name" value="FtsX_ECD"/>
</dbReference>
<evidence type="ECO:0000256" key="11">
    <source>
        <dbReference type="SAM" id="Phobius"/>
    </source>
</evidence>
<dbReference type="Proteomes" id="UP000285844">
    <property type="component" value="Unassembled WGS sequence"/>
</dbReference>
<evidence type="ECO:0000256" key="3">
    <source>
        <dbReference type="ARBA" id="ARBA00021907"/>
    </source>
</evidence>
<dbReference type="GO" id="GO:0005886">
    <property type="term" value="C:plasma membrane"/>
    <property type="evidence" value="ECO:0007669"/>
    <property type="project" value="UniProtKB-SubCell"/>
</dbReference>
<evidence type="ECO:0000256" key="6">
    <source>
        <dbReference type="ARBA" id="ARBA00022692"/>
    </source>
</evidence>
<dbReference type="Gene3D" id="3.30.70.3040">
    <property type="match status" value="1"/>
</dbReference>
<sequence>MKIRSLAYHIKDGFKNIHRNKMFSLASIATITACIFLFGVFYSIVVNFQYMIKKAETEVCVTVFFDENLSETDIKKLGDDISKREEVSRVEYVSAEQAWENFKGDYFKDYPELAYGFQDDNPLANSASYEVYLKDASNQGTLVKYLENKDGIRQVNRSEVTASGLASAARLVSYVAVAVIVVLLAVSIFLITNTIVIGITVRKDEISIMKYIGATDAFVNAPFFVEGIVIGLIGAIIPVAILRYIYGGVVNFVLGKFSVLQNILAFMPASEVFEVLIPVAVILGIGIGLIGSFFAVRKHADV</sequence>
<dbReference type="GO" id="GO:0051301">
    <property type="term" value="P:cell division"/>
    <property type="evidence" value="ECO:0007669"/>
    <property type="project" value="UniProtKB-KW"/>
</dbReference>
<organism evidence="14 17">
    <name type="scientific">Lachnospira eligens</name>
    <dbReference type="NCBI Taxonomy" id="39485"/>
    <lineage>
        <taxon>Bacteria</taxon>
        <taxon>Bacillati</taxon>
        <taxon>Bacillota</taxon>
        <taxon>Clostridia</taxon>
        <taxon>Lachnospirales</taxon>
        <taxon>Lachnospiraceae</taxon>
        <taxon>Lachnospira</taxon>
    </lineage>
</organism>
<feature type="transmembrane region" description="Helical" evidence="11">
    <location>
        <begin position="249"/>
        <end position="269"/>
    </location>
</feature>
<comment type="caution">
    <text evidence="14">The sequence shown here is derived from an EMBL/GenBank/DDBJ whole genome shotgun (WGS) entry which is preliminary data.</text>
</comment>
<keyword evidence="6 11" id="KW-0812">Transmembrane</keyword>
<dbReference type="AlphaFoldDB" id="A0A415PM92"/>
<dbReference type="PIRSF" id="PIRSF003097">
    <property type="entry name" value="FtsX"/>
    <property type="match status" value="1"/>
</dbReference>
<dbReference type="Proteomes" id="UP000284794">
    <property type="component" value="Unassembled WGS sequence"/>
</dbReference>
<keyword evidence="9 10" id="KW-0131">Cell cycle</keyword>
<evidence type="ECO:0000256" key="1">
    <source>
        <dbReference type="ARBA" id="ARBA00004651"/>
    </source>
</evidence>
<dbReference type="Pfam" id="PF02687">
    <property type="entry name" value="FtsX"/>
    <property type="match status" value="1"/>
</dbReference>
<dbReference type="PANTHER" id="PTHR47755">
    <property type="entry name" value="CELL DIVISION PROTEIN FTSX"/>
    <property type="match status" value="1"/>
</dbReference>
<keyword evidence="4 10" id="KW-1003">Cell membrane</keyword>
<feature type="transmembrane region" description="Helical" evidence="11">
    <location>
        <begin position="171"/>
        <end position="201"/>
    </location>
</feature>
<dbReference type="InterPro" id="IPR058204">
    <property type="entry name" value="FtsX_firmicutes-type"/>
</dbReference>
<reference evidence="16 17" key="1">
    <citation type="submission" date="2018-08" db="EMBL/GenBank/DDBJ databases">
        <title>A genome reference for cultivated species of the human gut microbiota.</title>
        <authorList>
            <person name="Zou Y."/>
            <person name="Xue W."/>
            <person name="Luo G."/>
        </authorList>
    </citation>
    <scope>NUCLEOTIDE SEQUENCE [LARGE SCALE GENOMIC DNA]</scope>
    <source>
        <strain evidence="15 16">AM32-2AC</strain>
        <strain evidence="14 17">AM37-3BH</strain>
    </source>
</reference>
<proteinExistence type="inferred from homology"/>
<accession>A0A415PM92</accession>
<dbReference type="RefSeq" id="WP_117915097.1">
    <property type="nucleotide sequence ID" value="NZ_DAWDTH010000011.1"/>
</dbReference>
<dbReference type="NCBIfam" id="NF038347">
    <property type="entry name" value="FtsX_Gpos"/>
    <property type="match status" value="1"/>
</dbReference>
<name>A0A415PM92_9FIRM</name>
<comment type="function">
    <text evidence="10">Part of the ABC transporter FtsEX involved in asymmetric cellular division facilitating the initiation of sporulation.</text>
</comment>
<evidence type="ECO:0000313" key="17">
    <source>
        <dbReference type="Proteomes" id="UP000285844"/>
    </source>
</evidence>